<dbReference type="RefSeq" id="WP_252424518.1">
    <property type="nucleotide sequence ID" value="NZ_JAMWMR010000007.1"/>
</dbReference>
<organism evidence="2 3">
    <name type="scientific">Streptomyces macrolidinus</name>
    <dbReference type="NCBI Taxonomy" id="2952607"/>
    <lineage>
        <taxon>Bacteria</taxon>
        <taxon>Bacillati</taxon>
        <taxon>Actinomycetota</taxon>
        <taxon>Actinomycetes</taxon>
        <taxon>Kitasatosporales</taxon>
        <taxon>Streptomycetaceae</taxon>
        <taxon>Streptomyces</taxon>
    </lineage>
</organism>
<keyword evidence="3" id="KW-1185">Reference proteome</keyword>
<dbReference type="Proteomes" id="UP001523219">
    <property type="component" value="Unassembled WGS sequence"/>
</dbReference>
<evidence type="ECO:0008006" key="4">
    <source>
        <dbReference type="Google" id="ProtNLM"/>
    </source>
</evidence>
<feature type="compositionally biased region" description="Low complexity" evidence="1">
    <location>
        <begin position="24"/>
        <end position="40"/>
    </location>
</feature>
<name>A0ABT0ZC44_9ACTN</name>
<comment type="caution">
    <text evidence="2">The sequence shown here is derived from an EMBL/GenBank/DDBJ whole genome shotgun (WGS) entry which is preliminary data.</text>
</comment>
<feature type="compositionally biased region" description="Pro residues" evidence="1">
    <location>
        <begin position="41"/>
        <end position="80"/>
    </location>
</feature>
<evidence type="ECO:0000313" key="3">
    <source>
        <dbReference type="Proteomes" id="UP001523219"/>
    </source>
</evidence>
<sequence>MTEAPVAVTPPQPVVDRATRALRAVPDPAPAVVPEQTPAVAPEPIPAPAPEPTPAAPAPEPTPVVVPEPTPAPAPAPESTPVPVESSEPTPEPVPVGATVPALLAEPVQRINDAMRMGRIESAAAMAQQSIASATQMWGAEHPEVLQLRELAAYIAYLAGDAHRSFVLSMALARIRKHQKDVRAYTNIQSAAAAWRALQDPSQGLTLGQELIALWDELIADGGPAAADTHQLDAARARMDRLAERARVLADNPYARSPHAHGQ</sequence>
<evidence type="ECO:0000313" key="2">
    <source>
        <dbReference type="EMBL" id="MCN9241341.1"/>
    </source>
</evidence>
<protein>
    <recommendedName>
        <fullName evidence="4">Tetratricopeptide repeat protein</fullName>
    </recommendedName>
</protein>
<reference evidence="2 3" key="1">
    <citation type="submission" date="2022-05" db="EMBL/GenBank/DDBJ databases">
        <title>Streptomyces sp. nov. RY43-2 isolated from soil of a peat swamp forest.</title>
        <authorList>
            <person name="Kanchanasin P."/>
            <person name="Tanasupawat S."/>
            <person name="Phongsopitanun W."/>
        </authorList>
    </citation>
    <scope>NUCLEOTIDE SEQUENCE [LARGE SCALE GENOMIC DNA]</scope>
    <source>
        <strain evidence="2 3">RY43-2</strain>
    </source>
</reference>
<evidence type="ECO:0000256" key="1">
    <source>
        <dbReference type="SAM" id="MobiDB-lite"/>
    </source>
</evidence>
<proteinExistence type="predicted"/>
<accession>A0ABT0ZC44</accession>
<feature type="region of interest" description="Disordered" evidence="1">
    <location>
        <begin position="1"/>
        <end position="96"/>
    </location>
</feature>
<gene>
    <name evidence="2" type="ORF">NGF19_11160</name>
</gene>
<dbReference type="EMBL" id="JAMWMR010000007">
    <property type="protein sequence ID" value="MCN9241341.1"/>
    <property type="molecule type" value="Genomic_DNA"/>
</dbReference>